<accession>I0A1B7</accession>
<evidence type="ECO:0000313" key="1">
    <source>
        <dbReference type="EMBL" id="AFH42774.1"/>
    </source>
</evidence>
<dbReference type="KEGG" id="ffo:FFONT_0786"/>
<reference evidence="1 2" key="2">
    <citation type="journal article" date="2014" name="Extremophiles">
        <title>Analysis of the complete genome of Fervidococcus fontis confirms the distinct phylogenetic position of the order Fervidicoccales and suggests its environmental function.</title>
        <authorList>
            <person name="Lebedinsky A.V."/>
            <person name="Mardanov A.V."/>
            <person name="Kublanov I.V."/>
            <person name="Gumerov V.M."/>
            <person name="Beletsky A.V."/>
            <person name="Perevalova A.A."/>
            <person name="Bidzhieva S.Kh."/>
            <person name="Bonch-Osmolovskaya E.A."/>
            <person name="Skryabin K.G."/>
            <person name="Ravin N.V."/>
        </authorList>
    </citation>
    <scope>NUCLEOTIDE SEQUENCE [LARGE SCALE GENOMIC DNA]</scope>
    <source>
        <strain evidence="2">DSM 19380 / VKM B-2539 / Kam940</strain>
    </source>
</reference>
<name>I0A1B7_FERFK</name>
<organism evidence="1 2">
    <name type="scientific">Fervidicoccus fontis (strain DSM 19380 / JCM 18336 / VKM B-2539 / Kam940)</name>
    <dbReference type="NCBI Taxonomy" id="1163730"/>
    <lineage>
        <taxon>Archaea</taxon>
        <taxon>Thermoproteota</taxon>
        <taxon>Thermoprotei</taxon>
        <taxon>Fervidicoccales</taxon>
        <taxon>Fervidicoccaceae</taxon>
        <taxon>Fervidicoccus</taxon>
    </lineage>
</organism>
<keyword evidence="2" id="KW-1185">Reference proteome</keyword>
<dbReference type="STRING" id="1163730.FFONT_0786"/>
<sequence>MKYLNFKSFKNILKLFELSEGIEERTAYNEINRAFKEMKLIGN</sequence>
<reference evidence="2" key="1">
    <citation type="submission" date="2012-03" db="EMBL/GenBank/DDBJ databases">
        <title>Fervidicoccus fontis complete genome analysis confirms its distinct phylogenetic position and predicts its environmental function.</title>
        <authorList>
            <person name="Lebedinsky A.V."/>
            <person name="Mardanov A.V."/>
            <person name="Gumerov V.M."/>
            <person name="Beletsky A.V."/>
            <person name="Kublanov I.V."/>
            <person name="Perevalova A.A."/>
            <person name="Bonch-Osmolovskaya E.A."/>
            <person name="Ravin N.V."/>
            <person name="Skryabin K.G."/>
        </authorList>
    </citation>
    <scope>NUCLEOTIDE SEQUENCE [LARGE SCALE GENOMIC DNA]</scope>
    <source>
        <strain evidence="2">DSM 19380 / VKM B-2539 / Kam940</strain>
    </source>
</reference>
<gene>
    <name evidence="1" type="ordered locus">FFONT_0786</name>
</gene>
<protein>
    <submittedName>
        <fullName evidence="1">Uncharacterized protein</fullName>
    </submittedName>
</protein>
<dbReference type="HOGENOM" id="CLU_3227665_0_0_2"/>
<proteinExistence type="predicted"/>
<dbReference type="AlphaFoldDB" id="I0A1B7"/>
<evidence type="ECO:0000313" key="2">
    <source>
        <dbReference type="Proteomes" id="UP000007391"/>
    </source>
</evidence>
<dbReference type="InParanoid" id="I0A1B7"/>
<dbReference type="EMBL" id="CP003423">
    <property type="protein sequence ID" value="AFH42774.1"/>
    <property type="molecule type" value="Genomic_DNA"/>
</dbReference>
<dbReference type="Proteomes" id="UP000007391">
    <property type="component" value="Chromosome"/>
</dbReference>